<evidence type="ECO:0000313" key="3">
    <source>
        <dbReference type="Proteomes" id="UP000306719"/>
    </source>
</evidence>
<organism evidence="2 3">
    <name type="scientific">Pseudoalteromonas rubra</name>
    <dbReference type="NCBI Taxonomy" id="43658"/>
    <lineage>
        <taxon>Bacteria</taxon>
        <taxon>Pseudomonadati</taxon>
        <taxon>Pseudomonadota</taxon>
        <taxon>Gammaproteobacteria</taxon>
        <taxon>Alteromonadales</taxon>
        <taxon>Pseudoalteromonadaceae</taxon>
        <taxon>Pseudoalteromonas</taxon>
    </lineage>
</organism>
<comment type="caution">
    <text evidence="2">The sequence shown here is derived from an EMBL/GenBank/DDBJ whole genome shotgun (WGS) entry which is preliminary data.</text>
</comment>
<proteinExistence type="predicted"/>
<dbReference type="RefSeq" id="WP_138543807.1">
    <property type="nucleotide sequence ID" value="NZ_PNCJ01000007.1"/>
</dbReference>
<gene>
    <name evidence="2" type="ORF">CWB98_04735</name>
</gene>
<sequence>MELKGSAKLCGVTVLASLCLAGLVMPELIDKTVCKRDLSQLHFRQLGDALSMHKLNTGQYPNNREGLAHLTSAHTHGHQGKFLSTLPQNRWGNDYYYFNLEERVILLWDLGADSLPGGAEGGQDLCYLVNQHADNSELSTHIEAVLTKLPKAVTPVCTKIYSGANHHYRLERLL</sequence>
<evidence type="ECO:0000313" key="2">
    <source>
        <dbReference type="EMBL" id="TMP38996.1"/>
    </source>
</evidence>
<reference evidence="2 3" key="1">
    <citation type="submission" date="2018-01" db="EMBL/GenBank/DDBJ databases">
        <authorList>
            <person name="Paulsen S."/>
            <person name="Gram L.K."/>
        </authorList>
    </citation>
    <scope>NUCLEOTIDE SEQUENCE [LARGE SCALE GENOMIC DNA]</scope>
    <source>
        <strain evidence="2 3">S2599</strain>
    </source>
</reference>
<dbReference type="Proteomes" id="UP000306719">
    <property type="component" value="Unassembled WGS sequence"/>
</dbReference>
<dbReference type="AlphaFoldDB" id="A0A5S3X3E4"/>
<feature type="domain" description="Type II secretion system protein GspG C-terminal" evidence="1">
    <location>
        <begin position="37"/>
        <end position="125"/>
    </location>
</feature>
<dbReference type="EMBL" id="PNCJ01000007">
    <property type="protein sequence ID" value="TMP38996.1"/>
    <property type="molecule type" value="Genomic_DNA"/>
</dbReference>
<reference evidence="3" key="2">
    <citation type="submission" date="2019-06" db="EMBL/GenBank/DDBJ databases">
        <title>Co-occurence of chitin degradation, pigmentation and bioactivity in marine Pseudoalteromonas.</title>
        <authorList>
            <person name="Sonnenschein E.C."/>
            <person name="Bech P.K."/>
        </authorList>
    </citation>
    <scope>NUCLEOTIDE SEQUENCE [LARGE SCALE GENOMIC DNA]</scope>
    <source>
        <strain evidence="3">S2599</strain>
    </source>
</reference>
<accession>A0A5S3X3E4</accession>
<dbReference type="SUPFAM" id="SSF54523">
    <property type="entry name" value="Pili subunits"/>
    <property type="match status" value="1"/>
</dbReference>
<dbReference type="Pfam" id="PF08334">
    <property type="entry name" value="T2SSG"/>
    <property type="match status" value="1"/>
</dbReference>
<dbReference type="InterPro" id="IPR045584">
    <property type="entry name" value="Pilin-like"/>
</dbReference>
<evidence type="ECO:0000259" key="1">
    <source>
        <dbReference type="Pfam" id="PF08334"/>
    </source>
</evidence>
<name>A0A5S3X3E4_9GAMM</name>
<protein>
    <recommendedName>
        <fullName evidence="1">Type II secretion system protein GspG C-terminal domain-containing protein</fullName>
    </recommendedName>
</protein>
<dbReference type="InterPro" id="IPR013545">
    <property type="entry name" value="T2SS_protein-GspG_C"/>
</dbReference>
<dbReference type="Gene3D" id="3.30.700.10">
    <property type="entry name" value="Glycoprotein, Type 4 Pilin"/>
    <property type="match status" value="1"/>
</dbReference>
<dbReference type="OrthoDB" id="9795612at2"/>